<evidence type="ECO:0000313" key="3">
    <source>
        <dbReference type="Proteomes" id="UP001060012"/>
    </source>
</evidence>
<dbReference type="Pfam" id="PF09820">
    <property type="entry name" value="AAA-ATPase_like"/>
    <property type="match status" value="1"/>
</dbReference>
<dbReference type="Proteomes" id="UP001060012">
    <property type="component" value="Chromosome"/>
</dbReference>
<sequence length="381" mass="44905">MSLKKLPIGIQAFSEIRSDDYVYVDKTDIALNMIENYKYLFLSRPRRFGKSLFLDTLKNIFEGKKEYFSGLAIEDKWDWSKSYPVIHINFAKGSLKTKEALYDRWDEILEDNQKRLGVKCEHKNRRCFSELIIKANEKYKQKVVVLIDEYDKPILDNIENTNFAYELRDILLDFYSVIKGSDEFLRFAFLTGVSKFTKTSIFSGLNNITDISLSKKFADVCGYTQKDLETTFAPYLKDVDMKKLKKWYNGYNFLGSDMYNPFDILQFISHDFLYKNYWFETGTPTFLMKLIKSQNYFLPNLSNLVVGEQLLNSFDIENLELEVVLYQSGYLTIDRVEILGVQTLYYLKIPNLEVQSSFNDYVIHLFHNNQVEKTNHQIKID</sequence>
<accession>A0ABY5E6T4</accession>
<feature type="domain" description="AAA-ATPase-like" evidence="1">
    <location>
        <begin position="7"/>
        <end position="202"/>
    </location>
</feature>
<dbReference type="RefSeq" id="WP_254577524.1">
    <property type="nucleotide sequence ID" value="NZ_CP100595.1"/>
</dbReference>
<organism evidence="2 3">
    <name type="scientific">Arcobacter roscoffensis</name>
    <dbReference type="NCBI Taxonomy" id="2961520"/>
    <lineage>
        <taxon>Bacteria</taxon>
        <taxon>Pseudomonadati</taxon>
        <taxon>Campylobacterota</taxon>
        <taxon>Epsilonproteobacteria</taxon>
        <taxon>Campylobacterales</taxon>
        <taxon>Arcobacteraceae</taxon>
        <taxon>Arcobacter</taxon>
    </lineage>
</organism>
<dbReference type="InterPro" id="IPR018631">
    <property type="entry name" value="AAA-ATPase-like_dom"/>
</dbReference>
<evidence type="ECO:0000259" key="1">
    <source>
        <dbReference type="Pfam" id="PF09820"/>
    </source>
</evidence>
<reference evidence="2" key="1">
    <citation type="submission" date="2022-07" db="EMBL/GenBank/DDBJ databases">
        <title>Arcobacter roscoffensis sp. nov., a marine bacterium isolated from coastal seawater collected from Roscoff, France.</title>
        <authorList>
            <person name="Pascual J."/>
            <person name="Lepeaux C."/>
            <person name="Methner A."/>
            <person name="Overmann J."/>
        </authorList>
    </citation>
    <scope>NUCLEOTIDE SEQUENCE</scope>
    <source>
        <strain evidence="2">ARW1-2F2</strain>
    </source>
</reference>
<dbReference type="InterPro" id="IPR027417">
    <property type="entry name" value="P-loop_NTPase"/>
</dbReference>
<gene>
    <name evidence="2" type="ORF">NJU99_04455</name>
</gene>
<evidence type="ECO:0000313" key="2">
    <source>
        <dbReference type="EMBL" id="UTJ07347.1"/>
    </source>
</evidence>
<dbReference type="Gene3D" id="3.40.50.300">
    <property type="entry name" value="P-loop containing nucleotide triphosphate hydrolases"/>
    <property type="match status" value="1"/>
</dbReference>
<name>A0ABY5E6T4_9BACT</name>
<dbReference type="PANTHER" id="PTHR34825">
    <property type="entry name" value="CONSERVED PROTEIN, WITH A WEAK D-GALACTARATE DEHYDRATASE/ALTRONATE HYDROLASE DOMAIN"/>
    <property type="match status" value="1"/>
</dbReference>
<protein>
    <submittedName>
        <fullName evidence="2">AAA family ATPase</fullName>
    </submittedName>
</protein>
<keyword evidence="3" id="KW-1185">Reference proteome</keyword>
<proteinExistence type="predicted"/>
<dbReference type="PANTHER" id="PTHR34825:SF1">
    <property type="entry name" value="AAA-ATPASE-LIKE DOMAIN-CONTAINING PROTEIN"/>
    <property type="match status" value="1"/>
</dbReference>
<dbReference type="EMBL" id="CP100595">
    <property type="protein sequence ID" value="UTJ07347.1"/>
    <property type="molecule type" value="Genomic_DNA"/>
</dbReference>